<feature type="region of interest" description="Disordered" evidence="1">
    <location>
        <begin position="1"/>
        <end position="28"/>
    </location>
</feature>
<comment type="caution">
    <text evidence="2">The sequence shown here is derived from an EMBL/GenBank/DDBJ whole genome shotgun (WGS) entry which is preliminary data.</text>
</comment>
<accession>A0A813C7W5</accession>
<sequence>EHPVPAKSELPGVVEHTSQRPVDTNEAEATVADELEGAQREDKGLPEMLQHEEETQLDDTGIMQSTGIQAIDFKDYECLYARWRAGRISEGEVVAIGGQVLMELMEAQSILDEEALEDTQQLLGSAMVPTSTTSSTTVVVVENDLQRHMLNGELYVTYEQFAEYAEARLGELTGRAMGSDESDED</sequence>
<dbReference type="InterPro" id="IPR049225">
    <property type="entry name" value="DUF6822"/>
</dbReference>
<dbReference type="AlphaFoldDB" id="A0A813C7W5"/>
<evidence type="ECO:0000313" key="3">
    <source>
        <dbReference type="Proteomes" id="UP000601435"/>
    </source>
</evidence>
<evidence type="ECO:0000313" key="2">
    <source>
        <dbReference type="EMBL" id="CAE7940651.1"/>
    </source>
</evidence>
<proteinExistence type="predicted"/>
<gene>
    <name evidence="2" type="ORF">SNEC2469_LOCUS33972</name>
</gene>
<protein>
    <submittedName>
        <fullName evidence="2">Uncharacterized protein</fullName>
    </submittedName>
</protein>
<dbReference type="Pfam" id="PF20708">
    <property type="entry name" value="DUF6822"/>
    <property type="match status" value="1"/>
</dbReference>
<feature type="non-terminal residue" evidence="2">
    <location>
        <position position="1"/>
    </location>
</feature>
<organism evidence="2 3">
    <name type="scientific">Symbiodinium necroappetens</name>
    <dbReference type="NCBI Taxonomy" id="1628268"/>
    <lineage>
        <taxon>Eukaryota</taxon>
        <taxon>Sar</taxon>
        <taxon>Alveolata</taxon>
        <taxon>Dinophyceae</taxon>
        <taxon>Suessiales</taxon>
        <taxon>Symbiodiniaceae</taxon>
        <taxon>Symbiodinium</taxon>
    </lineage>
</organism>
<keyword evidence="3" id="KW-1185">Reference proteome</keyword>
<evidence type="ECO:0000256" key="1">
    <source>
        <dbReference type="SAM" id="MobiDB-lite"/>
    </source>
</evidence>
<dbReference type="Proteomes" id="UP000601435">
    <property type="component" value="Unassembled WGS sequence"/>
</dbReference>
<reference evidence="2" key="1">
    <citation type="submission" date="2021-02" db="EMBL/GenBank/DDBJ databases">
        <authorList>
            <person name="Dougan E. K."/>
            <person name="Rhodes N."/>
            <person name="Thang M."/>
            <person name="Chan C."/>
        </authorList>
    </citation>
    <scope>NUCLEOTIDE SEQUENCE</scope>
</reference>
<name>A0A813C7W5_9DINO</name>
<dbReference type="EMBL" id="CAJNJA010091938">
    <property type="protein sequence ID" value="CAE7940651.1"/>
    <property type="molecule type" value="Genomic_DNA"/>
</dbReference>
<dbReference type="OrthoDB" id="10634444at2759"/>